<proteinExistence type="predicted"/>
<dbReference type="KEGG" id="sinu:IMZ28_06815"/>
<dbReference type="Proteomes" id="UP000595074">
    <property type="component" value="Chromosome"/>
</dbReference>
<feature type="domain" description="Tyr recombinase" evidence="2">
    <location>
        <begin position="405"/>
        <end position="675"/>
    </location>
</feature>
<evidence type="ECO:0000313" key="4">
    <source>
        <dbReference type="Proteomes" id="UP000595074"/>
    </source>
</evidence>
<organism evidence="3 4">
    <name type="scientific">Sulfurovum indicum</name>
    <dbReference type="NCBI Taxonomy" id="2779528"/>
    <lineage>
        <taxon>Bacteria</taxon>
        <taxon>Pseudomonadati</taxon>
        <taxon>Campylobacterota</taxon>
        <taxon>Epsilonproteobacteria</taxon>
        <taxon>Campylobacterales</taxon>
        <taxon>Sulfurovaceae</taxon>
        <taxon>Sulfurovum</taxon>
    </lineage>
</organism>
<sequence length="867" mass="101479">MTYNARFEKLLPTINISDEFLIIEDAYTTLGEDWLAYVKHTLSLAFKKDTKFKTIRDAVKKPQSLLSLSDKAKNLLGMGEDFCVIDIDIDRNNQIKVTPIMGYDELIKIYFSSEKQKVHGMGVKAIIDRFFGYQWGKKKLLYPIKKVPEGYQRPDNWNEMIMETELSVKLTTWFTQQLKGKAKANYYHRRQALNRVLSATTWYTLSQISDRELTLLRDAIVGNEHQSDGRRTNEFDILIINDLRYMLIDSGRDDITPPRDIAREKRSDYFGEGSSLDERFEWVDTERFPNLTEIKEKAYDYIHRLKIEGAAAGTINGKATAVNNFFRFLMDVYPFEKIDIDRIDESFEPGSSKSLLGYLEEVRSSRESAITELYKIIQFLVHCELYSAKSRKNTPQQRKKAKREPYRDAMPKEMVAHIVEILKNRPPNSTTRWNRYKADSSWWEHDVYPVYPMMMLFGYYIPIRGEQVRNLCRENSFVFDSYGKIERFVINTDKNVNKRYLHEVPCVWDDLQAFVPFLKWHKEYFPHLSKVKYHNDDNSPWEDIVPLMITPQVLRPMSKKTHMDYHKRVLCQYQIEVMEKAKKEGHSNYPVVAWRKDKKPFFKSVEELNRASSTAMDNIGISYDIHSLRVTGATRYLEAGVGIKTVMDLTGHASAETLIRIYVQLTREEKEQTLRSAAERIFFGKKEDLIENTDQLIRGEFVSAYNKGKDEIKHSLEENKLFSLYRKASATKTAKELYPGVEIALEKHPTTWRPMIHGICPAVKCPEGRENKCSLCPYLITGKLFITGLCISSTICLQPFRENRLLLKKRRTKDMKIMQRSKRRRHALKRYLAIRRYLTESSMTWSRSVKKAAWFKARISQGGTESH</sequence>
<evidence type="ECO:0000256" key="1">
    <source>
        <dbReference type="ARBA" id="ARBA00023172"/>
    </source>
</evidence>
<gene>
    <name evidence="3" type="ORF">IMZ28_06815</name>
</gene>
<dbReference type="InterPro" id="IPR002104">
    <property type="entry name" value="Integrase_catalytic"/>
</dbReference>
<dbReference type="EMBL" id="CP063164">
    <property type="protein sequence ID" value="QOR61169.1"/>
    <property type="molecule type" value="Genomic_DNA"/>
</dbReference>
<dbReference type="Pfam" id="PF00589">
    <property type="entry name" value="Phage_integrase"/>
    <property type="match status" value="1"/>
</dbReference>
<dbReference type="RefSeq" id="WP_197547842.1">
    <property type="nucleotide sequence ID" value="NZ_CP063164.1"/>
</dbReference>
<evidence type="ECO:0000259" key="2">
    <source>
        <dbReference type="PROSITE" id="PS51898"/>
    </source>
</evidence>
<name>A0A7M1S350_9BACT</name>
<dbReference type="GO" id="GO:0015074">
    <property type="term" value="P:DNA integration"/>
    <property type="evidence" value="ECO:0007669"/>
    <property type="project" value="InterPro"/>
</dbReference>
<accession>A0A7M1S350</accession>
<dbReference type="InterPro" id="IPR011010">
    <property type="entry name" value="DNA_brk_join_enz"/>
</dbReference>
<dbReference type="InterPro" id="IPR013762">
    <property type="entry name" value="Integrase-like_cat_sf"/>
</dbReference>
<protein>
    <submittedName>
        <fullName evidence="3">Site-specific integrase</fullName>
    </submittedName>
</protein>
<dbReference type="CDD" id="cd00397">
    <property type="entry name" value="DNA_BRE_C"/>
    <property type="match status" value="1"/>
</dbReference>
<reference evidence="3 4" key="1">
    <citation type="submission" date="2020-10" db="EMBL/GenBank/DDBJ databases">
        <title>The genome of sulfurovum sp.</title>
        <authorList>
            <person name="Xie S."/>
            <person name="Shao Z."/>
            <person name="Jiang L."/>
        </authorList>
    </citation>
    <scope>NUCLEOTIDE SEQUENCE [LARGE SCALE GENOMIC DNA]</scope>
    <source>
        <strain evidence="3 4">ST-419</strain>
    </source>
</reference>
<dbReference type="GO" id="GO:0003677">
    <property type="term" value="F:DNA binding"/>
    <property type="evidence" value="ECO:0007669"/>
    <property type="project" value="InterPro"/>
</dbReference>
<dbReference type="Gene3D" id="1.10.443.10">
    <property type="entry name" value="Intergrase catalytic core"/>
    <property type="match status" value="1"/>
</dbReference>
<dbReference type="SUPFAM" id="SSF56349">
    <property type="entry name" value="DNA breaking-rejoining enzymes"/>
    <property type="match status" value="1"/>
</dbReference>
<keyword evidence="4" id="KW-1185">Reference proteome</keyword>
<evidence type="ECO:0000313" key="3">
    <source>
        <dbReference type="EMBL" id="QOR61169.1"/>
    </source>
</evidence>
<keyword evidence="1" id="KW-0233">DNA recombination</keyword>
<dbReference type="AlphaFoldDB" id="A0A7M1S350"/>
<dbReference type="PROSITE" id="PS51898">
    <property type="entry name" value="TYR_RECOMBINASE"/>
    <property type="match status" value="1"/>
</dbReference>
<dbReference type="GO" id="GO:0006310">
    <property type="term" value="P:DNA recombination"/>
    <property type="evidence" value="ECO:0007669"/>
    <property type="project" value="UniProtKB-KW"/>
</dbReference>